<sequence>MRIDWQKHKINIFIFAVAAIFLHSIIFVSYGNIGNTFIENAISVSKNSDSSLTQFFINIHRVYNNFLIQAIFRSFLFFINFFLTGLFLRLSFIFENKLRKSLLKKNSSLEKDLLLKLVLINAFGELFLTLITFLFKNQLINFSIFGYDIYLLLLLLVKLIYGFIPYAKESRVCSSFVLYTIFKTTILIGAIV</sequence>
<gene>
    <name evidence="2" type="ORF">OENI_0203</name>
</gene>
<dbReference type="Proteomes" id="UP000294726">
    <property type="component" value="Chromosome"/>
</dbReference>
<organism evidence="2 3">
    <name type="scientific">Oenococcus oeni</name>
    <name type="common">Leuconostoc oenos</name>
    <dbReference type="NCBI Taxonomy" id="1247"/>
    <lineage>
        <taxon>Bacteria</taxon>
        <taxon>Bacillati</taxon>
        <taxon>Bacillota</taxon>
        <taxon>Bacilli</taxon>
        <taxon>Lactobacillales</taxon>
        <taxon>Lactobacillaceae</taxon>
        <taxon>Oenococcus</taxon>
    </lineage>
</organism>
<dbReference type="RefSeq" id="WP_239644472.1">
    <property type="nucleotide sequence ID" value="NZ_LR031358.1"/>
</dbReference>
<evidence type="ECO:0000313" key="2">
    <source>
        <dbReference type="EMBL" id="VDB97199.1"/>
    </source>
</evidence>
<feature type="transmembrane region" description="Helical" evidence="1">
    <location>
        <begin position="70"/>
        <end position="92"/>
    </location>
</feature>
<keyword evidence="1" id="KW-0472">Membrane</keyword>
<keyword evidence="1" id="KW-0812">Transmembrane</keyword>
<feature type="transmembrane region" description="Helical" evidence="1">
    <location>
        <begin position="12"/>
        <end position="30"/>
    </location>
</feature>
<feature type="transmembrane region" description="Helical" evidence="1">
    <location>
        <begin position="113"/>
        <end position="134"/>
    </location>
</feature>
<protein>
    <submittedName>
        <fullName evidence="2">Uncharacterized protein</fullName>
    </submittedName>
</protein>
<proteinExistence type="predicted"/>
<evidence type="ECO:0000313" key="3">
    <source>
        <dbReference type="Proteomes" id="UP000294726"/>
    </source>
</evidence>
<dbReference type="EMBL" id="LR031358">
    <property type="protein sequence ID" value="VDB97199.1"/>
    <property type="molecule type" value="Genomic_DNA"/>
</dbReference>
<feature type="transmembrane region" description="Helical" evidence="1">
    <location>
        <begin position="173"/>
        <end position="191"/>
    </location>
</feature>
<dbReference type="AlphaFoldDB" id="A0AAQ2ZDU1"/>
<evidence type="ECO:0000256" key="1">
    <source>
        <dbReference type="SAM" id="Phobius"/>
    </source>
</evidence>
<reference evidence="2 3" key="1">
    <citation type="submission" date="2018-08" db="EMBL/GenBank/DDBJ databases">
        <authorList>
            <person name="Lorentzen P. G. S. M."/>
        </authorList>
    </citation>
    <scope>NUCLEOTIDE SEQUENCE [LARGE SCALE GENOMIC DNA]</scope>
    <source>
        <strain evidence="2 3">CRBO_1381</strain>
    </source>
</reference>
<accession>A0AAQ2ZDU1</accession>
<keyword evidence="1" id="KW-1133">Transmembrane helix</keyword>
<name>A0AAQ2ZDU1_OENOE</name>
<feature type="transmembrane region" description="Helical" evidence="1">
    <location>
        <begin position="140"/>
        <end position="161"/>
    </location>
</feature>